<dbReference type="SUPFAM" id="SSF55729">
    <property type="entry name" value="Acyl-CoA N-acyltransferases (Nat)"/>
    <property type="match status" value="1"/>
</dbReference>
<keyword evidence="2" id="KW-0012">Acyltransferase</keyword>
<protein>
    <recommendedName>
        <fullName evidence="3">N-acetyltransferase domain-containing protein</fullName>
    </recommendedName>
</protein>
<feature type="domain" description="N-acetyltransferase" evidence="3">
    <location>
        <begin position="53"/>
        <end position="210"/>
    </location>
</feature>
<evidence type="ECO:0000256" key="2">
    <source>
        <dbReference type="ARBA" id="ARBA00023315"/>
    </source>
</evidence>
<proteinExistence type="predicted"/>
<reference evidence="4 5" key="1">
    <citation type="submission" date="2016-05" db="EMBL/GenBank/DDBJ databases">
        <authorList>
            <person name="Lavstsen T."/>
            <person name="Jespersen J.S."/>
        </authorList>
    </citation>
    <scope>NUCLEOTIDE SEQUENCE [LARGE SCALE GENOMIC DNA]</scope>
    <source>
        <strain evidence="4 5">B7-9</strain>
    </source>
</reference>
<dbReference type="InterPro" id="IPR050832">
    <property type="entry name" value="Bact_Acetyltransf"/>
</dbReference>
<name>A0A2H3KK82_9CHLR</name>
<accession>A0A2H3KK82</accession>
<organism evidence="4 5">
    <name type="scientific">Candidatus Chloroploca asiatica</name>
    <dbReference type="NCBI Taxonomy" id="1506545"/>
    <lineage>
        <taxon>Bacteria</taxon>
        <taxon>Bacillati</taxon>
        <taxon>Chloroflexota</taxon>
        <taxon>Chloroflexia</taxon>
        <taxon>Chloroflexales</taxon>
        <taxon>Chloroflexineae</taxon>
        <taxon>Oscillochloridaceae</taxon>
        <taxon>Candidatus Chloroploca</taxon>
    </lineage>
</organism>
<dbReference type="PANTHER" id="PTHR43877">
    <property type="entry name" value="AMINOALKYLPHOSPHONATE N-ACETYLTRANSFERASE-RELATED-RELATED"/>
    <property type="match status" value="1"/>
</dbReference>
<comment type="caution">
    <text evidence="4">The sequence shown here is derived from an EMBL/GenBank/DDBJ whole genome shotgun (WGS) entry which is preliminary data.</text>
</comment>
<dbReference type="PROSITE" id="PS51186">
    <property type="entry name" value="GNAT"/>
    <property type="match status" value="1"/>
</dbReference>
<dbReference type="InterPro" id="IPR016181">
    <property type="entry name" value="Acyl_CoA_acyltransferase"/>
</dbReference>
<dbReference type="GO" id="GO:0016747">
    <property type="term" value="F:acyltransferase activity, transferring groups other than amino-acyl groups"/>
    <property type="evidence" value="ECO:0007669"/>
    <property type="project" value="InterPro"/>
</dbReference>
<keyword evidence="1" id="KW-0808">Transferase</keyword>
<evidence type="ECO:0000256" key="1">
    <source>
        <dbReference type="ARBA" id="ARBA00022679"/>
    </source>
</evidence>
<evidence type="ECO:0000313" key="5">
    <source>
        <dbReference type="Proteomes" id="UP000220922"/>
    </source>
</evidence>
<dbReference type="AlphaFoldDB" id="A0A2H3KK82"/>
<sequence length="220" mass="24595">MSIFKYSVHKRDQFLADSLTKPAQPAPSANERISSLPLRRWMNTLKMRSTQQMVIRQATPADQFQIAAFLGTLSAQTCRLRYLTPTTFDHASALNEARRMFERAERGFVLLACDPDDDAAVVGLVEVARDCHAVEVAELALVIRDDRQGQGLGSKLVQRAKAHVRQMCLGTLRAHMLAENIAMRRLFEQFGRSELVAYDDGVLELAIELPPTFAQLQPAA</sequence>
<evidence type="ECO:0000313" key="4">
    <source>
        <dbReference type="EMBL" id="PDV98323.1"/>
    </source>
</evidence>
<dbReference type="InterPro" id="IPR000182">
    <property type="entry name" value="GNAT_dom"/>
</dbReference>
<dbReference type="EMBL" id="LYXE01000104">
    <property type="protein sequence ID" value="PDV98323.1"/>
    <property type="molecule type" value="Genomic_DNA"/>
</dbReference>
<dbReference type="Gene3D" id="3.40.630.30">
    <property type="match status" value="1"/>
</dbReference>
<gene>
    <name evidence="4" type="ORF">A9Q02_16105</name>
</gene>
<dbReference type="CDD" id="cd04301">
    <property type="entry name" value="NAT_SF"/>
    <property type="match status" value="1"/>
</dbReference>
<dbReference type="Proteomes" id="UP000220922">
    <property type="component" value="Unassembled WGS sequence"/>
</dbReference>
<keyword evidence="5" id="KW-1185">Reference proteome</keyword>
<evidence type="ECO:0000259" key="3">
    <source>
        <dbReference type="PROSITE" id="PS51186"/>
    </source>
</evidence>
<dbReference type="Pfam" id="PF13302">
    <property type="entry name" value="Acetyltransf_3"/>
    <property type="match status" value="1"/>
</dbReference>